<keyword evidence="7" id="KW-1185">Reference proteome</keyword>
<evidence type="ECO:0000256" key="4">
    <source>
        <dbReference type="RuleBase" id="RU003495"/>
    </source>
</evidence>
<dbReference type="CDD" id="cd22268">
    <property type="entry name" value="DPBB_RlpA-like"/>
    <property type="match status" value="1"/>
</dbReference>
<gene>
    <name evidence="3" type="primary">rlpA</name>
    <name evidence="6" type="ORF">IHQ68_19895</name>
</gene>
<dbReference type="InterPro" id="IPR036908">
    <property type="entry name" value="RlpA-like_sf"/>
</dbReference>
<dbReference type="InterPro" id="IPR009009">
    <property type="entry name" value="RlpA-like_DPBB"/>
</dbReference>
<evidence type="ECO:0000256" key="1">
    <source>
        <dbReference type="ARBA" id="ARBA00023239"/>
    </source>
</evidence>
<dbReference type="Gene3D" id="2.40.40.10">
    <property type="entry name" value="RlpA-like domain"/>
    <property type="match status" value="1"/>
</dbReference>
<dbReference type="RefSeq" id="WP_309395020.1">
    <property type="nucleotide sequence ID" value="NZ_JADBEO010000090.1"/>
</dbReference>
<dbReference type="SUPFAM" id="SSF50685">
    <property type="entry name" value="Barwin-like endoglucanases"/>
    <property type="match status" value="1"/>
</dbReference>
<dbReference type="PANTHER" id="PTHR34183:SF8">
    <property type="entry name" value="ENDOLYTIC PEPTIDOGLYCAN TRANSGLYCOSYLASE RLPA-RELATED"/>
    <property type="match status" value="1"/>
</dbReference>
<reference evidence="6" key="1">
    <citation type="submission" date="2020-10" db="EMBL/GenBank/DDBJ databases">
        <authorList>
            <person name="Abbas A."/>
            <person name="Razzaq R."/>
            <person name="Waqas M."/>
            <person name="Abbas N."/>
            <person name="Nielsen T.K."/>
            <person name="Hansen L.H."/>
            <person name="Hussain S."/>
            <person name="Shahid M."/>
        </authorList>
    </citation>
    <scope>NUCLEOTIDE SEQUENCE</scope>
    <source>
        <strain evidence="6">S14</strain>
    </source>
</reference>
<dbReference type="InterPro" id="IPR012997">
    <property type="entry name" value="RplA"/>
</dbReference>
<dbReference type="PANTHER" id="PTHR34183">
    <property type="entry name" value="ENDOLYTIC PEPTIDOGLYCAN TRANSGLYCOSYLASE RLPA"/>
    <property type="match status" value="1"/>
</dbReference>
<dbReference type="HAMAP" id="MF_02071">
    <property type="entry name" value="RlpA"/>
    <property type="match status" value="1"/>
</dbReference>
<comment type="caution">
    <text evidence="6">The sequence shown here is derived from an EMBL/GenBank/DDBJ whole genome shotgun (WGS) entry which is preliminary data.</text>
</comment>
<name>A0ABU1DL71_9HYPH</name>
<evidence type="ECO:0000256" key="3">
    <source>
        <dbReference type="HAMAP-Rule" id="MF_02071"/>
    </source>
</evidence>
<comment type="function">
    <text evidence="3">Lytic transglycosylase with a strong preference for naked glycan strands that lack stem peptides.</text>
</comment>
<dbReference type="InterPro" id="IPR034718">
    <property type="entry name" value="RlpA"/>
</dbReference>
<sequence length="116" mass="12113">MTFGKTPALAGLLAVGLVSTLGVESASAQCGRASWYALHSKTASGERMRPLALTAAHRSLPFGTRLRVSNKTTGKSVVVRINDRGPFIRGRFLDLSKGAARTIGMGGVGSVCIARL</sequence>
<feature type="domain" description="RlpA-like protein double-psi beta-barrel" evidence="5">
    <location>
        <begin position="29"/>
        <end position="111"/>
    </location>
</feature>
<comment type="similarity">
    <text evidence="3 4">Belongs to the RlpA family.</text>
</comment>
<organism evidence="6 7">
    <name type="scientific">Chelatococcus sambhunathii</name>
    <dbReference type="NCBI Taxonomy" id="363953"/>
    <lineage>
        <taxon>Bacteria</taxon>
        <taxon>Pseudomonadati</taxon>
        <taxon>Pseudomonadota</taxon>
        <taxon>Alphaproteobacteria</taxon>
        <taxon>Hyphomicrobiales</taxon>
        <taxon>Chelatococcaceae</taxon>
        <taxon>Chelatococcus</taxon>
    </lineage>
</organism>
<dbReference type="NCBIfam" id="TIGR00413">
    <property type="entry name" value="rlpA"/>
    <property type="match status" value="1"/>
</dbReference>
<dbReference type="EC" id="4.2.2.-" evidence="3"/>
<keyword evidence="2 3" id="KW-0961">Cell wall biogenesis/degradation</keyword>
<dbReference type="Proteomes" id="UP001181622">
    <property type="component" value="Unassembled WGS sequence"/>
</dbReference>
<evidence type="ECO:0000256" key="2">
    <source>
        <dbReference type="ARBA" id="ARBA00023316"/>
    </source>
</evidence>
<accession>A0ABU1DL71</accession>
<keyword evidence="1 3" id="KW-0456">Lyase</keyword>
<proteinExistence type="inferred from homology"/>
<dbReference type="EMBL" id="JADBEO010000090">
    <property type="protein sequence ID" value="MDR4308891.1"/>
    <property type="molecule type" value="Genomic_DNA"/>
</dbReference>
<protein>
    <recommendedName>
        <fullName evidence="3">Endolytic peptidoglycan transglycosylase RlpA</fullName>
        <ecNumber evidence="3">4.2.2.-</ecNumber>
    </recommendedName>
</protein>
<evidence type="ECO:0000313" key="7">
    <source>
        <dbReference type="Proteomes" id="UP001181622"/>
    </source>
</evidence>
<dbReference type="Pfam" id="PF03330">
    <property type="entry name" value="DPBB_1"/>
    <property type="match status" value="1"/>
</dbReference>
<evidence type="ECO:0000259" key="5">
    <source>
        <dbReference type="Pfam" id="PF03330"/>
    </source>
</evidence>
<evidence type="ECO:0000313" key="6">
    <source>
        <dbReference type="EMBL" id="MDR4308891.1"/>
    </source>
</evidence>